<evidence type="ECO:0000313" key="3">
    <source>
        <dbReference type="EMBL" id="SDF01420.1"/>
    </source>
</evidence>
<feature type="domain" description="PKD" evidence="1">
    <location>
        <begin position="429"/>
        <end position="518"/>
    </location>
</feature>
<accession>A0A1G7HLS7</accession>
<name>A0A1G7HLS7_9FLAO</name>
<dbReference type="InterPro" id="IPR035986">
    <property type="entry name" value="PKD_dom_sf"/>
</dbReference>
<dbReference type="Pfam" id="PF22352">
    <property type="entry name" value="K319L-like_PKD"/>
    <property type="match status" value="1"/>
</dbReference>
<dbReference type="Pfam" id="PF17963">
    <property type="entry name" value="Big_9"/>
    <property type="match status" value="1"/>
</dbReference>
<evidence type="ECO:0000259" key="1">
    <source>
        <dbReference type="PROSITE" id="PS50093"/>
    </source>
</evidence>
<dbReference type="GO" id="GO:0007156">
    <property type="term" value="P:homophilic cell adhesion via plasma membrane adhesion molecules"/>
    <property type="evidence" value="ECO:0007669"/>
    <property type="project" value="InterPro"/>
</dbReference>
<dbReference type="InterPro" id="IPR022409">
    <property type="entry name" value="PKD/Chitinase_dom"/>
</dbReference>
<gene>
    <name evidence="3" type="ORF">SAMN04487992_106155</name>
</gene>
<protein>
    <submittedName>
        <fullName evidence="3">PKD repeat-containing protein</fullName>
    </submittedName>
</protein>
<dbReference type="Proteomes" id="UP000182114">
    <property type="component" value="Unassembled WGS sequence"/>
</dbReference>
<dbReference type="PROSITE" id="PS50268">
    <property type="entry name" value="CADHERIN_2"/>
    <property type="match status" value="1"/>
</dbReference>
<dbReference type="CDD" id="cd00146">
    <property type="entry name" value="PKD"/>
    <property type="match status" value="4"/>
</dbReference>
<feature type="domain" description="PKD" evidence="1">
    <location>
        <begin position="520"/>
        <end position="609"/>
    </location>
</feature>
<dbReference type="GO" id="GO:0031410">
    <property type="term" value="C:cytoplasmic vesicle"/>
    <property type="evidence" value="ECO:0007669"/>
    <property type="project" value="TreeGrafter"/>
</dbReference>
<dbReference type="InterPro" id="IPR029865">
    <property type="entry name" value="KIAA0319-like"/>
</dbReference>
<dbReference type="Gene3D" id="2.60.40.2340">
    <property type="match status" value="1"/>
</dbReference>
<dbReference type="InterPro" id="IPR013783">
    <property type="entry name" value="Ig-like_fold"/>
</dbReference>
<feature type="domain" description="PKD" evidence="1">
    <location>
        <begin position="705"/>
        <end position="773"/>
    </location>
</feature>
<dbReference type="SMART" id="SM00089">
    <property type="entry name" value="PKD"/>
    <property type="match status" value="5"/>
</dbReference>
<dbReference type="PANTHER" id="PTHR46182">
    <property type="entry name" value="FI19480P1"/>
    <property type="match status" value="1"/>
</dbReference>
<dbReference type="EMBL" id="FNBD01000006">
    <property type="protein sequence ID" value="SDF01420.1"/>
    <property type="molecule type" value="Genomic_DNA"/>
</dbReference>
<dbReference type="PROSITE" id="PS51257">
    <property type="entry name" value="PROKAR_LIPOPROTEIN"/>
    <property type="match status" value="1"/>
</dbReference>
<reference evidence="4" key="1">
    <citation type="submission" date="2016-10" db="EMBL/GenBank/DDBJ databases">
        <authorList>
            <person name="Varghese N."/>
            <person name="Submissions S."/>
        </authorList>
    </citation>
    <scope>NUCLEOTIDE SEQUENCE [LARGE SCALE GENOMIC DNA]</scope>
    <source>
        <strain evidence="4">DSM 24729</strain>
    </source>
</reference>
<dbReference type="PROSITE" id="PS50093">
    <property type="entry name" value="PKD"/>
    <property type="match status" value="4"/>
</dbReference>
<keyword evidence="4" id="KW-1185">Reference proteome</keyword>
<dbReference type="Gene3D" id="2.60.40.2410">
    <property type="entry name" value="Uncharacterised protein PF12988, DUF3872"/>
    <property type="match status" value="2"/>
</dbReference>
<feature type="domain" description="PKD" evidence="1">
    <location>
        <begin position="338"/>
        <end position="427"/>
    </location>
</feature>
<proteinExistence type="predicted"/>
<dbReference type="GO" id="GO:0016020">
    <property type="term" value="C:membrane"/>
    <property type="evidence" value="ECO:0007669"/>
    <property type="project" value="InterPro"/>
</dbReference>
<organism evidence="3 4">
    <name type="scientific">Cellulophaga baltica</name>
    <dbReference type="NCBI Taxonomy" id="76594"/>
    <lineage>
        <taxon>Bacteria</taxon>
        <taxon>Pseudomonadati</taxon>
        <taxon>Bacteroidota</taxon>
        <taxon>Flavobacteriia</taxon>
        <taxon>Flavobacteriales</taxon>
        <taxon>Flavobacteriaceae</taxon>
        <taxon>Cellulophaga</taxon>
    </lineage>
</organism>
<dbReference type="Pfam" id="PF18911">
    <property type="entry name" value="PKD_4"/>
    <property type="match status" value="4"/>
</dbReference>
<dbReference type="PANTHER" id="PTHR46182:SF2">
    <property type="entry name" value="FI19480P1"/>
    <property type="match status" value="1"/>
</dbReference>
<dbReference type="SUPFAM" id="SSF49299">
    <property type="entry name" value="PKD domain"/>
    <property type="match status" value="5"/>
</dbReference>
<evidence type="ECO:0000259" key="2">
    <source>
        <dbReference type="PROSITE" id="PS50268"/>
    </source>
</evidence>
<dbReference type="RefSeq" id="WP_074538492.1">
    <property type="nucleotide sequence ID" value="NZ_FNBD01000006.1"/>
</dbReference>
<dbReference type="AlphaFoldDB" id="A0A1G7HLS7"/>
<dbReference type="InterPro" id="IPR002126">
    <property type="entry name" value="Cadherin-like_dom"/>
</dbReference>
<sequence length="920" mass="95982">MKKNYKYITCFIVFLTIIIACTKEVGLYTEVEFEISETHVADGFINTPLSTSITVTPEELVEGYSYSYSYKINTGEGYFQDESGTTISEGDKIGLNPLSASLNYIATKKGDHSITFTAEDTFGFQEQVTLSYVISDVPVSWMAIGPTGQVLLGSSQDITITLGSETTTTGVTYERNYSFTQGTGTITSSPSGTSEILNEFVSITPGTYALTYVATELGQTTLAFLLKDSNGQELLQTVSFEVVNELSTEKEITSFIVNGVAGTITGTITGTAIDVVLPEGTDLTTLSPVIIHTGASVSPESETSQDFTNPVIYTVTAQDQTIQTYTVNVTVPSENQAPTAVATSDVTSGAPYLAVQFTGDTSSDPDTGDALTYAWDFGDGSTATTANTSHTFTTAGTYTVTLTITDDGAPALTSTDTITVIVTEANQAPTAVATSDILTGEVSLAVQFTGDTSSDPDAGDVLSYTWDFGDGTTATTANPSHTFTTAGTYDVTLTVTDDGTPALTSTDTITIIVTAANQAPTAVVSSDVLTGEASLAVQFTGDTSSDPDTGDVLTYVWDFEDGSTATAANPFHTFTTAGTYHVTLTVTDDGSPALSSWAVIIITVNASANQAPTAVADNYSVIKGTNNNLFNVIENDSDPDGDTLTVTLELFPLNGTATMSGNQVSYSPNINFVGTDQIGYQISDGNGGTDDGLITVTVSAPANQAPVAVASGPTTTTIGAVENFYADSSSDPDGDNLTYLWDFGDTTTSNLINPTHSYTTAGTYTVALTVTDNGIPVLSDSEMFTINVTGASNQLPTVFAGNDQEVVSLTTQFTLGGTASDPDGTIETILWEKISGGSATIANQNSLTTAVTGFSGGLYEFRLTVTDNLGGVSSDIVRINITECPISCPLGEAVCFDPVTNICECRPTGGPNPVLCVATD</sequence>
<dbReference type="Gene3D" id="2.60.40.3440">
    <property type="match status" value="1"/>
</dbReference>
<dbReference type="Gene3D" id="2.60.40.10">
    <property type="entry name" value="Immunoglobulins"/>
    <property type="match status" value="5"/>
</dbReference>
<dbReference type="InterPro" id="IPR000601">
    <property type="entry name" value="PKD_dom"/>
</dbReference>
<feature type="domain" description="Cadherin" evidence="2">
    <location>
        <begin position="312"/>
        <end position="431"/>
    </location>
</feature>
<evidence type="ECO:0000313" key="4">
    <source>
        <dbReference type="Proteomes" id="UP000182114"/>
    </source>
</evidence>
<dbReference type="GO" id="GO:0005509">
    <property type="term" value="F:calcium ion binding"/>
    <property type="evidence" value="ECO:0007669"/>
    <property type="project" value="InterPro"/>
</dbReference>
<dbReference type="InterPro" id="IPR038707">
    <property type="entry name" value="TraQ_sf"/>
</dbReference>